<name>A0A3R7EHK7_9ACTN</name>
<evidence type="ECO:0000259" key="1">
    <source>
        <dbReference type="PROSITE" id="PS51671"/>
    </source>
</evidence>
<protein>
    <submittedName>
        <fullName evidence="2">ACT domain-containing protein</fullName>
    </submittedName>
</protein>
<dbReference type="InterPro" id="IPR045865">
    <property type="entry name" value="ACT-like_dom_sf"/>
</dbReference>
<dbReference type="SUPFAM" id="SSF55021">
    <property type="entry name" value="ACT-like"/>
    <property type="match status" value="1"/>
</dbReference>
<comment type="caution">
    <text evidence="2">The sequence shown here is derived from an EMBL/GenBank/DDBJ whole genome shotgun (WGS) entry which is preliminary data.</text>
</comment>
<feature type="domain" description="ACT" evidence="1">
    <location>
        <begin position="12"/>
        <end position="84"/>
    </location>
</feature>
<dbReference type="AlphaFoldDB" id="A0A3R7EHK7"/>
<evidence type="ECO:0000313" key="2">
    <source>
        <dbReference type="EMBL" id="RKM87248.1"/>
    </source>
</evidence>
<dbReference type="EMBL" id="JNAD02000127">
    <property type="protein sequence ID" value="RKM87248.1"/>
    <property type="molecule type" value="Genomic_DNA"/>
</dbReference>
<evidence type="ECO:0000313" key="3">
    <source>
        <dbReference type="Proteomes" id="UP000028058"/>
    </source>
</evidence>
<feature type="non-terminal residue" evidence="2">
    <location>
        <position position="1"/>
    </location>
</feature>
<keyword evidence="3" id="KW-1185">Reference proteome</keyword>
<proteinExistence type="predicted"/>
<dbReference type="PROSITE" id="PS51671">
    <property type="entry name" value="ACT"/>
    <property type="match status" value="1"/>
</dbReference>
<gene>
    <name evidence="2" type="ORF">SFRA_033195</name>
</gene>
<organism evidence="2 3">
    <name type="scientific">Streptomyces xinghaiensis</name>
    <dbReference type="NCBI Taxonomy" id="1038928"/>
    <lineage>
        <taxon>Bacteria</taxon>
        <taxon>Bacillati</taxon>
        <taxon>Actinomycetota</taxon>
        <taxon>Actinomycetes</taxon>
        <taxon>Kitasatosporales</taxon>
        <taxon>Streptomycetaceae</taxon>
        <taxon>Streptomyces</taxon>
    </lineage>
</organism>
<sequence>DINMEAELSSSMLYVTNEDKPGHIGRLGTVLGKLGINIANFNLGREEVGGGAIALVSIDGTLTEAQLSEVAALEGVKQAKALRF</sequence>
<dbReference type="InterPro" id="IPR002912">
    <property type="entry name" value="ACT_dom"/>
</dbReference>
<dbReference type="OrthoDB" id="9793626at2"/>
<dbReference type="FunFam" id="3.30.70.260:FF:000008">
    <property type="entry name" value="D-3-phosphoglycerate dehydrogenase, chloroplastic"/>
    <property type="match status" value="1"/>
</dbReference>
<dbReference type="Proteomes" id="UP000028058">
    <property type="component" value="Unassembled WGS sequence"/>
</dbReference>
<dbReference type="RefSeq" id="WP_120714842.1">
    <property type="nucleotide sequence ID" value="NZ_JNAD02000127.1"/>
</dbReference>
<dbReference type="CDD" id="cd04902">
    <property type="entry name" value="ACT_3PGDH-xct"/>
    <property type="match status" value="1"/>
</dbReference>
<reference evidence="2 3" key="1">
    <citation type="journal article" date="2014" name="Genome Announc.">
        <title>Draft Genome Sequence of Streptomyces fradiae ATCC 19609, a Strain Highly Sensitive to Antibiotics.</title>
        <authorList>
            <person name="Bekker O.B."/>
            <person name="Klimina K.M."/>
            <person name="Vatlin A.A."/>
            <person name="Zakharevich N.V."/>
            <person name="Kasianov A.S."/>
            <person name="Danilenko V.N."/>
        </authorList>
    </citation>
    <scope>NUCLEOTIDE SEQUENCE [LARGE SCALE GENOMIC DNA]</scope>
    <source>
        <strain evidence="2 3">ATCC 19609</strain>
    </source>
</reference>
<accession>A0A3R7EHK7</accession>
<dbReference type="Gene3D" id="3.30.70.260">
    <property type="match status" value="1"/>
</dbReference>
<dbReference type="Pfam" id="PF01842">
    <property type="entry name" value="ACT"/>
    <property type="match status" value="1"/>
</dbReference>